<dbReference type="GeneID" id="89939597"/>
<sequence>MRVSNTNPVCPTSQLLESKERNSAQQKGLRYMKLESRGSAFESRARTGRPKKLNASQQRYLVLMIKRNPKMNWADILSNCPVPVAKNTLRQVLGKEWQRKLCSIKENSSG</sequence>
<evidence type="ECO:0000313" key="3">
    <source>
        <dbReference type="Proteomes" id="UP001302812"/>
    </source>
</evidence>
<dbReference type="EMBL" id="MU853347">
    <property type="protein sequence ID" value="KAK4111110.1"/>
    <property type="molecule type" value="Genomic_DNA"/>
</dbReference>
<evidence type="ECO:0000256" key="1">
    <source>
        <dbReference type="SAM" id="MobiDB-lite"/>
    </source>
</evidence>
<feature type="region of interest" description="Disordered" evidence="1">
    <location>
        <begin position="1"/>
        <end position="31"/>
    </location>
</feature>
<evidence type="ECO:0000313" key="2">
    <source>
        <dbReference type="EMBL" id="KAK4111110.1"/>
    </source>
</evidence>
<gene>
    <name evidence="2" type="ORF">N656DRAFT_780902</name>
</gene>
<name>A0AAN6YPJ0_9PEZI</name>
<organism evidence="2 3">
    <name type="scientific">Canariomyces notabilis</name>
    <dbReference type="NCBI Taxonomy" id="2074819"/>
    <lineage>
        <taxon>Eukaryota</taxon>
        <taxon>Fungi</taxon>
        <taxon>Dikarya</taxon>
        <taxon>Ascomycota</taxon>
        <taxon>Pezizomycotina</taxon>
        <taxon>Sordariomycetes</taxon>
        <taxon>Sordariomycetidae</taxon>
        <taxon>Sordariales</taxon>
        <taxon>Chaetomiaceae</taxon>
        <taxon>Canariomyces</taxon>
    </lineage>
</organism>
<proteinExistence type="predicted"/>
<reference evidence="2" key="2">
    <citation type="submission" date="2023-05" db="EMBL/GenBank/DDBJ databases">
        <authorList>
            <consortium name="Lawrence Berkeley National Laboratory"/>
            <person name="Steindorff A."/>
            <person name="Hensen N."/>
            <person name="Bonometti L."/>
            <person name="Westerberg I."/>
            <person name="Brannstrom I.O."/>
            <person name="Guillou S."/>
            <person name="Cros-Aarteil S."/>
            <person name="Calhoun S."/>
            <person name="Haridas S."/>
            <person name="Kuo A."/>
            <person name="Mondo S."/>
            <person name="Pangilinan J."/>
            <person name="Riley R."/>
            <person name="Labutti K."/>
            <person name="Andreopoulos B."/>
            <person name="Lipzen A."/>
            <person name="Chen C."/>
            <person name="Yanf M."/>
            <person name="Daum C."/>
            <person name="Ng V."/>
            <person name="Clum A."/>
            <person name="Ohm R."/>
            <person name="Martin F."/>
            <person name="Silar P."/>
            <person name="Natvig D."/>
            <person name="Lalanne C."/>
            <person name="Gautier V."/>
            <person name="Ament-Velasquez S.L."/>
            <person name="Kruys A."/>
            <person name="Hutchinson M.I."/>
            <person name="Powell A.J."/>
            <person name="Barry K."/>
            <person name="Miller A.N."/>
            <person name="Grigoriev I.V."/>
            <person name="Debuchy R."/>
            <person name="Gladieux P."/>
            <person name="Thoren M.H."/>
            <person name="Johannesson H."/>
        </authorList>
    </citation>
    <scope>NUCLEOTIDE SEQUENCE</scope>
    <source>
        <strain evidence="2">CBS 508.74</strain>
    </source>
</reference>
<comment type="caution">
    <text evidence="2">The sequence shown here is derived from an EMBL/GenBank/DDBJ whole genome shotgun (WGS) entry which is preliminary data.</text>
</comment>
<reference evidence="2" key="1">
    <citation type="journal article" date="2023" name="Mol. Phylogenet. Evol.">
        <title>Genome-scale phylogeny and comparative genomics of the fungal order Sordariales.</title>
        <authorList>
            <person name="Hensen N."/>
            <person name="Bonometti L."/>
            <person name="Westerberg I."/>
            <person name="Brannstrom I.O."/>
            <person name="Guillou S."/>
            <person name="Cros-Aarteil S."/>
            <person name="Calhoun S."/>
            <person name="Haridas S."/>
            <person name="Kuo A."/>
            <person name="Mondo S."/>
            <person name="Pangilinan J."/>
            <person name="Riley R."/>
            <person name="LaButti K."/>
            <person name="Andreopoulos B."/>
            <person name="Lipzen A."/>
            <person name="Chen C."/>
            <person name="Yan M."/>
            <person name="Daum C."/>
            <person name="Ng V."/>
            <person name="Clum A."/>
            <person name="Steindorff A."/>
            <person name="Ohm R.A."/>
            <person name="Martin F."/>
            <person name="Silar P."/>
            <person name="Natvig D.O."/>
            <person name="Lalanne C."/>
            <person name="Gautier V."/>
            <person name="Ament-Velasquez S.L."/>
            <person name="Kruys A."/>
            <person name="Hutchinson M.I."/>
            <person name="Powell A.J."/>
            <person name="Barry K."/>
            <person name="Miller A.N."/>
            <person name="Grigoriev I.V."/>
            <person name="Debuchy R."/>
            <person name="Gladieux P."/>
            <person name="Hiltunen Thoren M."/>
            <person name="Johannesson H."/>
        </authorList>
    </citation>
    <scope>NUCLEOTIDE SEQUENCE</scope>
    <source>
        <strain evidence="2">CBS 508.74</strain>
    </source>
</reference>
<dbReference type="Proteomes" id="UP001302812">
    <property type="component" value="Unassembled WGS sequence"/>
</dbReference>
<keyword evidence="3" id="KW-1185">Reference proteome</keyword>
<feature type="compositionally biased region" description="Polar residues" evidence="1">
    <location>
        <begin position="1"/>
        <end position="16"/>
    </location>
</feature>
<protein>
    <submittedName>
        <fullName evidence="2">Uncharacterized protein</fullName>
    </submittedName>
</protein>
<dbReference type="RefSeq" id="XP_064668680.1">
    <property type="nucleotide sequence ID" value="XM_064815472.1"/>
</dbReference>
<dbReference type="AlphaFoldDB" id="A0AAN6YPJ0"/>
<accession>A0AAN6YPJ0</accession>